<comment type="cofactor">
    <cofactor evidence="1 6 7">
        <name>pyridoxal 5'-phosphate</name>
        <dbReference type="ChEBI" id="CHEBI:597326"/>
    </cofactor>
</comment>
<proteinExistence type="inferred from homology"/>
<keyword evidence="5 7" id="KW-0456">Lyase</keyword>
<comment type="caution">
    <text evidence="8">The sequence shown here is derived from an EMBL/GenBank/DDBJ whole genome shotgun (WGS) entry which is preliminary data.</text>
</comment>
<keyword evidence="8" id="KW-0808">Transferase</keyword>
<evidence type="ECO:0000256" key="5">
    <source>
        <dbReference type="ARBA" id="ARBA00023239"/>
    </source>
</evidence>
<evidence type="ECO:0000256" key="6">
    <source>
        <dbReference type="PIRSR" id="PIRSR602129-50"/>
    </source>
</evidence>
<name>A0A6B3QUH9_STRTE</name>
<dbReference type="PANTHER" id="PTHR11999">
    <property type="entry name" value="GROUP II PYRIDOXAL-5-PHOSPHATE DECARBOXYLASE"/>
    <property type="match status" value="1"/>
</dbReference>
<dbReference type="Gene3D" id="3.90.1150.10">
    <property type="entry name" value="Aspartate Aminotransferase, domain 1"/>
    <property type="match status" value="1"/>
</dbReference>
<evidence type="ECO:0000256" key="3">
    <source>
        <dbReference type="ARBA" id="ARBA00022793"/>
    </source>
</evidence>
<dbReference type="GO" id="GO:0019752">
    <property type="term" value="P:carboxylic acid metabolic process"/>
    <property type="evidence" value="ECO:0007669"/>
    <property type="project" value="InterPro"/>
</dbReference>
<reference evidence="8" key="1">
    <citation type="journal article" date="2020" name="Microorganisms">
        <title>Isolation, Genomic and Metabolomic Characterization of Streptomyces tendae VITAKN with Quorum Sensing Inhibitory Activity from Southern India.</title>
        <authorList>
            <person name="Ishaque N.M."/>
            <person name="Burgsdorf I."/>
            <person name="Limlingan Malit J.J."/>
            <person name="Saha S."/>
            <person name="Teta R."/>
            <person name="Ewe D."/>
            <person name="Kannabiran K."/>
            <person name="Hrouzek P."/>
            <person name="Steindler L."/>
            <person name="Costantino V."/>
            <person name="Saurav K."/>
        </authorList>
    </citation>
    <scope>NUCLEOTIDE SEQUENCE</scope>
    <source>
        <strain evidence="8">VITAKN</strain>
    </source>
</reference>
<dbReference type="InterPro" id="IPR015424">
    <property type="entry name" value="PyrdxlP-dep_Trfase"/>
</dbReference>
<dbReference type="InterPro" id="IPR015422">
    <property type="entry name" value="PyrdxlP-dep_Trfase_small"/>
</dbReference>
<evidence type="ECO:0000256" key="7">
    <source>
        <dbReference type="RuleBase" id="RU000382"/>
    </source>
</evidence>
<dbReference type="PANTHER" id="PTHR11999:SF70">
    <property type="entry name" value="MIP05841P"/>
    <property type="match status" value="1"/>
</dbReference>
<organism evidence="8">
    <name type="scientific">Streptomyces tendae</name>
    <dbReference type="NCBI Taxonomy" id="1932"/>
    <lineage>
        <taxon>Bacteria</taxon>
        <taxon>Bacillati</taxon>
        <taxon>Actinomycetota</taxon>
        <taxon>Actinomycetes</taxon>
        <taxon>Kitasatosporales</taxon>
        <taxon>Streptomycetaceae</taxon>
        <taxon>Streptomyces</taxon>
    </lineage>
</organism>
<dbReference type="GO" id="GO:0008483">
    <property type="term" value="F:transaminase activity"/>
    <property type="evidence" value="ECO:0007669"/>
    <property type="project" value="UniProtKB-KW"/>
</dbReference>
<dbReference type="SUPFAM" id="SSF53383">
    <property type="entry name" value="PLP-dependent transferases"/>
    <property type="match status" value="1"/>
</dbReference>
<keyword evidence="3" id="KW-0210">Decarboxylase</keyword>
<dbReference type="Pfam" id="PF00282">
    <property type="entry name" value="Pyridoxal_deC"/>
    <property type="match status" value="1"/>
</dbReference>
<accession>A0A6B3QUH9</accession>
<dbReference type="InterPro" id="IPR010977">
    <property type="entry name" value="Aromatic_deC"/>
</dbReference>
<comment type="similarity">
    <text evidence="2 7">Belongs to the group II decarboxylase family.</text>
</comment>
<dbReference type="InterPro" id="IPR015421">
    <property type="entry name" value="PyrdxlP-dep_Trfase_major"/>
</dbReference>
<keyword evidence="4 6" id="KW-0663">Pyridoxal phosphate</keyword>
<dbReference type="InterPro" id="IPR002129">
    <property type="entry name" value="PyrdxlP-dep_de-COase"/>
</dbReference>
<keyword evidence="8" id="KW-0032">Aminotransferase</keyword>
<feature type="modified residue" description="N6-(pyridoxal phosphate)lysine" evidence="6">
    <location>
        <position position="293"/>
    </location>
</feature>
<evidence type="ECO:0000256" key="2">
    <source>
        <dbReference type="ARBA" id="ARBA00009533"/>
    </source>
</evidence>
<dbReference type="AlphaFoldDB" id="A0A6B3QUH9"/>
<protein>
    <submittedName>
        <fullName evidence="8">Aspartate aminotransferase family protein</fullName>
    </submittedName>
</protein>
<dbReference type="Gene3D" id="3.40.640.10">
    <property type="entry name" value="Type I PLP-dependent aspartate aminotransferase-like (Major domain)"/>
    <property type="match status" value="1"/>
</dbReference>
<gene>
    <name evidence="8" type="ORF">GUR47_25065</name>
</gene>
<dbReference type="RefSeq" id="WP_164459782.1">
    <property type="nucleotide sequence ID" value="NZ_JAAIFS010000005.1"/>
</dbReference>
<evidence type="ECO:0000313" key="8">
    <source>
        <dbReference type="EMBL" id="NEV89901.1"/>
    </source>
</evidence>
<evidence type="ECO:0000256" key="1">
    <source>
        <dbReference type="ARBA" id="ARBA00001933"/>
    </source>
</evidence>
<sequence length="477" mass="50666">MNLGEREILAHAAGQAMDYLAGLPERHVGATAGADELMKLLGGPLPEQPASPTETIDLLGRAAAEGGVVASSGPRYFGYVVGGTLPVAIAADWITTAWDQNSGIFDLGPAVATAEHIAAGWLIDLLGLPADTSVGFPTGCAMAHVTALAAARHHVLAAAGWDVERRGLQSAPPIHIVVGEQRHLTIDLALRYLGFGTDQVHVVPADGEGRLRVEELEHVLADCHGPTIVCAQMGDVNSGAIDPVGDISDIAHRHSAWVHVDGAFGLWAAASSALRHLVAGVERADSWATDAHKWLNVPYDCGLVFVAHPQAHQAAMLHTRADYLPAGVPGERDPIEWVPELSRRARSLPVWAALRTLGRTGVADIIDRCCANTRRFVTKLESLPQVQILNDAVLNQVLVRFGDDDTLTRKVITQLQTGGVCWFGATTWHGVLAMRISVTSWRTTESDVDRTVEEIGKTLARVRGTASAPPPPATGSA</sequence>
<dbReference type="GO" id="GO:0004058">
    <property type="term" value="F:aromatic-L-amino-acid decarboxylase activity"/>
    <property type="evidence" value="ECO:0007669"/>
    <property type="project" value="UniProtKB-ARBA"/>
</dbReference>
<dbReference type="GO" id="GO:0030170">
    <property type="term" value="F:pyridoxal phosphate binding"/>
    <property type="evidence" value="ECO:0007669"/>
    <property type="project" value="InterPro"/>
</dbReference>
<evidence type="ECO:0000256" key="4">
    <source>
        <dbReference type="ARBA" id="ARBA00022898"/>
    </source>
</evidence>
<dbReference type="EMBL" id="JAAIFS010000005">
    <property type="protein sequence ID" value="NEV89901.1"/>
    <property type="molecule type" value="Genomic_DNA"/>
</dbReference>